<dbReference type="AlphaFoldDB" id="A0A9N9ID43"/>
<evidence type="ECO:0000313" key="2">
    <source>
        <dbReference type="EMBL" id="CAG8728828.1"/>
    </source>
</evidence>
<organism evidence="2 3">
    <name type="scientific">Funneliformis caledonium</name>
    <dbReference type="NCBI Taxonomy" id="1117310"/>
    <lineage>
        <taxon>Eukaryota</taxon>
        <taxon>Fungi</taxon>
        <taxon>Fungi incertae sedis</taxon>
        <taxon>Mucoromycota</taxon>
        <taxon>Glomeromycotina</taxon>
        <taxon>Glomeromycetes</taxon>
        <taxon>Glomerales</taxon>
        <taxon>Glomeraceae</taxon>
        <taxon>Funneliformis</taxon>
    </lineage>
</organism>
<feature type="compositionally biased region" description="Basic and acidic residues" evidence="1">
    <location>
        <begin position="37"/>
        <end position="74"/>
    </location>
</feature>
<dbReference type="Proteomes" id="UP000789570">
    <property type="component" value="Unassembled WGS sequence"/>
</dbReference>
<gene>
    <name evidence="2" type="ORF">FCALED_LOCUS14843</name>
</gene>
<comment type="caution">
    <text evidence="2">The sequence shown here is derived from an EMBL/GenBank/DDBJ whole genome shotgun (WGS) entry which is preliminary data.</text>
</comment>
<protein>
    <submittedName>
        <fullName evidence="2">8681_t:CDS:1</fullName>
    </submittedName>
</protein>
<dbReference type="EMBL" id="CAJVPQ010011780">
    <property type="protein sequence ID" value="CAG8728828.1"/>
    <property type="molecule type" value="Genomic_DNA"/>
</dbReference>
<feature type="compositionally biased region" description="Basic and acidic residues" evidence="1">
    <location>
        <begin position="21"/>
        <end position="30"/>
    </location>
</feature>
<evidence type="ECO:0000256" key="1">
    <source>
        <dbReference type="SAM" id="MobiDB-lite"/>
    </source>
</evidence>
<feature type="region of interest" description="Disordered" evidence="1">
    <location>
        <begin position="1"/>
        <end position="74"/>
    </location>
</feature>
<feature type="compositionally biased region" description="Acidic residues" evidence="1">
    <location>
        <begin position="1"/>
        <end position="14"/>
    </location>
</feature>
<keyword evidence="3" id="KW-1185">Reference proteome</keyword>
<accession>A0A9N9ID43</accession>
<proteinExistence type="predicted"/>
<sequence>EKAEEEEFQEEQANEDGAYNTEEKIQEESKNTNSELNPHEEIKDDIKEQVDDKSSKKEEPKLTEVELDSKHDDW</sequence>
<name>A0A9N9ID43_9GLOM</name>
<feature type="non-terminal residue" evidence="2">
    <location>
        <position position="1"/>
    </location>
</feature>
<reference evidence="2" key="1">
    <citation type="submission" date="2021-06" db="EMBL/GenBank/DDBJ databases">
        <authorList>
            <person name="Kallberg Y."/>
            <person name="Tangrot J."/>
            <person name="Rosling A."/>
        </authorList>
    </citation>
    <scope>NUCLEOTIDE SEQUENCE</scope>
    <source>
        <strain evidence="2">UK204</strain>
    </source>
</reference>
<evidence type="ECO:0000313" key="3">
    <source>
        <dbReference type="Proteomes" id="UP000789570"/>
    </source>
</evidence>